<feature type="domain" description="DUF7059" evidence="6">
    <location>
        <begin position="11"/>
        <end position="93"/>
    </location>
</feature>
<dbReference type="InterPro" id="IPR002052">
    <property type="entry name" value="DNA_methylase_N6_adenine_CS"/>
</dbReference>
<keyword evidence="4" id="KW-0949">S-adenosyl-L-methionine</keyword>
<dbReference type="InterPro" id="IPR007848">
    <property type="entry name" value="Small_mtfrase_dom"/>
</dbReference>
<evidence type="ECO:0000259" key="7">
    <source>
        <dbReference type="Pfam" id="PF25004"/>
    </source>
</evidence>
<accession>A0A941IUA7</accession>
<dbReference type="InterPro" id="IPR052190">
    <property type="entry name" value="Euk-Arch_PrmC-MTase"/>
</dbReference>
<dbReference type="Pfam" id="PF23186">
    <property type="entry name" value="DUF7059"/>
    <property type="match status" value="1"/>
</dbReference>
<dbReference type="GO" id="GO:0008276">
    <property type="term" value="F:protein methyltransferase activity"/>
    <property type="evidence" value="ECO:0007669"/>
    <property type="project" value="TreeGrafter"/>
</dbReference>
<keyword evidence="3" id="KW-0808">Transferase</keyword>
<dbReference type="Pfam" id="PF25004">
    <property type="entry name" value="DUF7782"/>
    <property type="match status" value="1"/>
</dbReference>
<dbReference type="InterPro" id="IPR029063">
    <property type="entry name" value="SAM-dependent_MTases_sf"/>
</dbReference>
<organism evidence="8 9">
    <name type="scientific">Actinospica durhamensis</name>
    <dbReference type="NCBI Taxonomy" id="1508375"/>
    <lineage>
        <taxon>Bacteria</taxon>
        <taxon>Bacillati</taxon>
        <taxon>Actinomycetota</taxon>
        <taxon>Actinomycetes</taxon>
        <taxon>Catenulisporales</taxon>
        <taxon>Actinospicaceae</taxon>
        <taxon>Actinospica</taxon>
    </lineage>
</organism>
<dbReference type="EMBL" id="JAGSOG010000090">
    <property type="protein sequence ID" value="MBR7835316.1"/>
    <property type="molecule type" value="Genomic_DNA"/>
</dbReference>
<dbReference type="AlphaFoldDB" id="A0A941IUA7"/>
<dbReference type="GO" id="GO:0035657">
    <property type="term" value="C:eRF1 methyltransferase complex"/>
    <property type="evidence" value="ECO:0007669"/>
    <property type="project" value="TreeGrafter"/>
</dbReference>
<evidence type="ECO:0000259" key="5">
    <source>
        <dbReference type="Pfam" id="PF05175"/>
    </source>
</evidence>
<sequence length="497" mass="53702">MERLRTALEKAQYTVDGCLEAMGATAYAALGRNESVAASYAVAEDDSPVATLTKLFVLQEDVNRDAAAAALPLEDAMAGGLVAEDRTDGTVRALVDIRPYGESDVDWWLVSDLGAGLVTGRNAPMRPDYVLGVGGASTTLAQLTVRENVESALDVGTGCGVQALHLSRHARRVTATDLNLRALDFARLTAALSLGPLEGERIELRGGSLFEPVEDERFDLIVSNPPFVISPESAAGQGRFTYRDAGLPGDELCRRFLEQAPRHLAEGGYCHVLANWLHVAGQDWRERLAPWIRGTGCDAWVVQRELQDPAEYAELWLRDSGDHNSPRYIERYQAYLDYFAANRIEGVAFGWIILHNSGAELPTIRLEELTRQIDQPLGAHVPEWFARHEFLTDTDDEQLLGAALSVAPGVVLEQSAQIEDGGWEPAATRLRQTGGLRASGEIDPVGIAVVGAADGTRPLGDLLDAIAGQFGIEPATLRSGALDAVRALIEEGFLTLS</sequence>
<evidence type="ECO:0000313" key="9">
    <source>
        <dbReference type="Proteomes" id="UP000675781"/>
    </source>
</evidence>
<reference evidence="8" key="1">
    <citation type="submission" date="2021-04" db="EMBL/GenBank/DDBJ databases">
        <title>Genome based classification of Actinospica acidithermotolerans sp. nov., an actinobacterium isolated from an Indonesian hot spring.</title>
        <authorList>
            <person name="Kusuma A.B."/>
            <person name="Putra K.E."/>
            <person name="Nafisah S."/>
            <person name="Loh J."/>
            <person name="Nouioui I."/>
            <person name="Goodfellow M."/>
        </authorList>
    </citation>
    <scope>NUCLEOTIDE SEQUENCE</scope>
    <source>
        <strain evidence="8">CSCA 57</strain>
    </source>
</reference>
<dbReference type="GO" id="GO:0008170">
    <property type="term" value="F:N-methyltransferase activity"/>
    <property type="evidence" value="ECO:0007669"/>
    <property type="project" value="UniProtKB-ARBA"/>
</dbReference>
<dbReference type="GO" id="GO:0003676">
    <property type="term" value="F:nucleic acid binding"/>
    <property type="evidence" value="ECO:0007669"/>
    <property type="project" value="InterPro"/>
</dbReference>
<name>A0A941IUA7_9ACTN</name>
<dbReference type="Proteomes" id="UP000675781">
    <property type="component" value="Unassembled WGS sequence"/>
</dbReference>
<dbReference type="SUPFAM" id="SSF53335">
    <property type="entry name" value="S-adenosyl-L-methionine-dependent methyltransferases"/>
    <property type="match status" value="1"/>
</dbReference>
<dbReference type="CDD" id="cd02440">
    <property type="entry name" value="AdoMet_MTases"/>
    <property type="match status" value="1"/>
</dbReference>
<protein>
    <submittedName>
        <fullName evidence="8">Methyltransferase</fullName>
    </submittedName>
</protein>
<dbReference type="GO" id="GO:0008757">
    <property type="term" value="F:S-adenosylmethionine-dependent methyltransferase activity"/>
    <property type="evidence" value="ECO:0007669"/>
    <property type="project" value="TreeGrafter"/>
</dbReference>
<comment type="similarity">
    <text evidence="1">Belongs to the eukaryotic/archaeal PrmC-related family.</text>
</comment>
<gene>
    <name evidence="8" type="ORF">KDL01_18730</name>
</gene>
<dbReference type="InterPro" id="IPR056684">
    <property type="entry name" value="DUF7782"/>
</dbReference>
<evidence type="ECO:0000256" key="1">
    <source>
        <dbReference type="ARBA" id="ARBA00006149"/>
    </source>
</evidence>
<evidence type="ECO:0000256" key="4">
    <source>
        <dbReference type="ARBA" id="ARBA00022691"/>
    </source>
</evidence>
<evidence type="ECO:0000313" key="8">
    <source>
        <dbReference type="EMBL" id="MBR7835316.1"/>
    </source>
</evidence>
<dbReference type="GO" id="GO:0032259">
    <property type="term" value="P:methylation"/>
    <property type="evidence" value="ECO:0007669"/>
    <property type="project" value="UniProtKB-KW"/>
</dbReference>
<evidence type="ECO:0000259" key="6">
    <source>
        <dbReference type="Pfam" id="PF23186"/>
    </source>
</evidence>
<dbReference type="PROSITE" id="PS00092">
    <property type="entry name" value="N6_MTASE"/>
    <property type="match status" value="1"/>
</dbReference>
<proteinExistence type="inferred from homology"/>
<dbReference type="Gene3D" id="3.40.50.150">
    <property type="entry name" value="Vaccinia Virus protein VP39"/>
    <property type="match status" value="1"/>
</dbReference>
<evidence type="ECO:0000256" key="3">
    <source>
        <dbReference type="ARBA" id="ARBA00022679"/>
    </source>
</evidence>
<keyword evidence="9" id="KW-1185">Reference proteome</keyword>
<dbReference type="PANTHER" id="PTHR45875">
    <property type="entry name" value="METHYLTRANSFERASE N6AMT1"/>
    <property type="match status" value="1"/>
</dbReference>
<keyword evidence="2 8" id="KW-0489">Methyltransferase</keyword>
<dbReference type="PANTHER" id="PTHR45875:SF1">
    <property type="entry name" value="METHYLTRANSFERASE N6AMT1"/>
    <property type="match status" value="1"/>
</dbReference>
<dbReference type="InterPro" id="IPR055487">
    <property type="entry name" value="DUF7059"/>
</dbReference>
<evidence type="ECO:0000256" key="2">
    <source>
        <dbReference type="ARBA" id="ARBA00022603"/>
    </source>
</evidence>
<dbReference type="Pfam" id="PF05175">
    <property type="entry name" value="MTS"/>
    <property type="match status" value="1"/>
</dbReference>
<feature type="domain" description="DUF7782" evidence="7">
    <location>
        <begin position="383"/>
        <end position="494"/>
    </location>
</feature>
<comment type="caution">
    <text evidence="8">The sequence shown here is derived from an EMBL/GenBank/DDBJ whole genome shotgun (WGS) entry which is preliminary data.</text>
</comment>
<feature type="domain" description="Methyltransferase small" evidence="5">
    <location>
        <begin position="140"/>
        <end position="275"/>
    </location>
</feature>